<keyword evidence="2" id="KW-0598">Phosphotransferase system</keyword>
<dbReference type="InterPro" id="IPR003501">
    <property type="entry name" value="PTS_EIIB_2/3"/>
</dbReference>
<dbReference type="STRING" id="34097.SAMN02745150_00529"/>
<name>A0A1I1DNU7_BREAD</name>
<accession>A0A1I1DNU7</accession>
<evidence type="ECO:0000256" key="1">
    <source>
        <dbReference type="ARBA" id="ARBA00022679"/>
    </source>
</evidence>
<feature type="domain" description="PTS EIIB type-2" evidence="3">
    <location>
        <begin position="3"/>
        <end position="92"/>
    </location>
</feature>
<dbReference type="GO" id="GO:0008982">
    <property type="term" value="F:protein-N(PI)-phosphohistidine-sugar phosphotransferase activity"/>
    <property type="evidence" value="ECO:0007669"/>
    <property type="project" value="InterPro"/>
</dbReference>
<evidence type="ECO:0000313" key="4">
    <source>
        <dbReference type="EMBL" id="SFB74203.1"/>
    </source>
</evidence>
<dbReference type="AlphaFoldDB" id="A0A1I1DNU7"/>
<keyword evidence="5" id="KW-1185">Reference proteome</keyword>
<dbReference type="RefSeq" id="WP_092318325.1">
    <property type="nucleotide sequence ID" value="NZ_FOKY01000002.1"/>
</dbReference>
<dbReference type="OrthoDB" id="6603449at2"/>
<dbReference type="PROSITE" id="PS51099">
    <property type="entry name" value="PTS_EIIB_TYPE_2"/>
    <property type="match status" value="1"/>
</dbReference>
<evidence type="ECO:0000256" key="2">
    <source>
        <dbReference type="ARBA" id="ARBA00022683"/>
    </source>
</evidence>
<organism evidence="4 5">
    <name type="scientific">Brevinema andersonii</name>
    <dbReference type="NCBI Taxonomy" id="34097"/>
    <lineage>
        <taxon>Bacteria</taxon>
        <taxon>Pseudomonadati</taxon>
        <taxon>Spirochaetota</taxon>
        <taxon>Spirochaetia</taxon>
        <taxon>Brevinematales</taxon>
        <taxon>Brevinemataceae</taxon>
        <taxon>Brevinema</taxon>
    </lineage>
</organism>
<dbReference type="Gene3D" id="3.40.50.2300">
    <property type="match status" value="1"/>
</dbReference>
<dbReference type="EMBL" id="FOKY01000002">
    <property type="protein sequence ID" value="SFB74203.1"/>
    <property type="molecule type" value="Genomic_DNA"/>
</dbReference>
<evidence type="ECO:0000313" key="5">
    <source>
        <dbReference type="Proteomes" id="UP000240042"/>
    </source>
</evidence>
<sequence length="92" mass="9835">MTLKFLTACGSGLGSSLMISMNISKVIKELGLDAEVEHCDISSLSTKSADYYVFGKDVATSAAVSGIDPEKIIVLENLLSLPELKQKISEKL</sequence>
<gene>
    <name evidence="4" type="ORF">SAMN02745150_00529</name>
</gene>
<dbReference type="InterPro" id="IPR036095">
    <property type="entry name" value="PTS_EIIB-like_sf"/>
</dbReference>
<dbReference type="CDD" id="cd05563">
    <property type="entry name" value="PTS_IIB_ascorbate"/>
    <property type="match status" value="1"/>
</dbReference>
<proteinExistence type="predicted"/>
<dbReference type="SUPFAM" id="SSF52794">
    <property type="entry name" value="PTS system IIB component-like"/>
    <property type="match status" value="1"/>
</dbReference>
<dbReference type="GO" id="GO:0009401">
    <property type="term" value="P:phosphoenolpyruvate-dependent sugar phosphotransferase system"/>
    <property type="evidence" value="ECO:0007669"/>
    <property type="project" value="UniProtKB-KW"/>
</dbReference>
<dbReference type="Pfam" id="PF02302">
    <property type="entry name" value="PTS_IIB"/>
    <property type="match status" value="1"/>
</dbReference>
<dbReference type="InterPro" id="IPR013011">
    <property type="entry name" value="PTS_EIIB_2"/>
</dbReference>
<dbReference type="Proteomes" id="UP000240042">
    <property type="component" value="Unassembled WGS sequence"/>
</dbReference>
<evidence type="ECO:0000259" key="3">
    <source>
        <dbReference type="PROSITE" id="PS51099"/>
    </source>
</evidence>
<keyword evidence="1" id="KW-0808">Transferase</keyword>
<protein>
    <submittedName>
        <fullName evidence="4">PTS system IIB component, L-Asc family</fullName>
    </submittedName>
</protein>
<reference evidence="5" key="1">
    <citation type="submission" date="2016-10" db="EMBL/GenBank/DDBJ databases">
        <authorList>
            <person name="Varghese N."/>
            <person name="Submissions S."/>
        </authorList>
    </citation>
    <scope>NUCLEOTIDE SEQUENCE [LARGE SCALE GENOMIC DNA]</scope>
    <source>
        <strain evidence="5">ATCC 43811</strain>
    </source>
</reference>